<organism evidence="1">
    <name type="scientific">Medicago truncatula</name>
    <name type="common">Barrel medic</name>
    <name type="synonym">Medicago tribuloides</name>
    <dbReference type="NCBI Taxonomy" id="3880"/>
    <lineage>
        <taxon>Eukaryota</taxon>
        <taxon>Viridiplantae</taxon>
        <taxon>Streptophyta</taxon>
        <taxon>Embryophyta</taxon>
        <taxon>Tracheophyta</taxon>
        <taxon>Spermatophyta</taxon>
        <taxon>Magnoliopsida</taxon>
        <taxon>eudicotyledons</taxon>
        <taxon>Gunneridae</taxon>
        <taxon>Pentapetalae</taxon>
        <taxon>rosids</taxon>
        <taxon>fabids</taxon>
        <taxon>Fabales</taxon>
        <taxon>Fabaceae</taxon>
        <taxon>Papilionoideae</taxon>
        <taxon>50 kb inversion clade</taxon>
        <taxon>NPAAA clade</taxon>
        <taxon>Hologalegina</taxon>
        <taxon>IRL clade</taxon>
        <taxon>Trifolieae</taxon>
        <taxon>Medicago</taxon>
    </lineage>
</organism>
<protein>
    <submittedName>
        <fullName evidence="1">Uncharacterized protein</fullName>
    </submittedName>
</protein>
<proteinExistence type="predicted"/>
<gene>
    <name evidence="1" type="ORF">MtrunA17_Chr4g0020861</name>
</gene>
<comment type="caution">
    <text evidence="1">The sequence shown here is derived from an EMBL/GenBank/DDBJ whole genome shotgun (WGS) entry which is preliminary data.</text>
</comment>
<dbReference type="EMBL" id="PSQE01000004">
    <property type="protein sequence ID" value="RHN60040.1"/>
    <property type="molecule type" value="Genomic_DNA"/>
</dbReference>
<reference evidence="1" key="1">
    <citation type="journal article" date="2018" name="Nat. Plants">
        <title>Whole-genome landscape of Medicago truncatula symbiotic genes.</title>
        <authorList>
            <person name="Pecrix Y."/>
            <person name="Gamas P."/>
            <person name="Carrere S."/>
        </authorList>
    </citation>
    <scope>NUCLEOTIDE SEQUENCE</scope>
    <source>
        <tissue evidence="1">Leaves</tissue>
    </source>
</reference>
<dbReference type="Gramene" id="rna22236">
    <property type="protein sequence ID" value="RHN60040.1"/>
    <property type="gene ID" value="gene22236"/>
</dbReference>
<evidence type="ECO:0000313" key="1">
    <source>
        <dbReference type="EMBL" id="RHN60040.1"/>
    </source>
</evidence>
<sequence>MITNCSRTLPRDFLMLKHNCNRFPALGHYLKTSCSRTTPRDFSLL</sequence>
<dbReference type="AlphaFoldDB" id="A0A396I377"/>
<name>A0A396I377_MEDTR</name>
<accession>A0A396I377</accession>
<dbReference type="Proteomes" id="UP000265566">
    <property type="component" value="Chromosome 4"/>
</dbReference>